<dbReference type="PANTHER" id="PTHR30121:SF12">
    <property type="entry name" value="TYPE IV SECRETION SYSTEM PROTEIN CAGE"/>
    <property type="match status" value="1"/>
</dbReference>
<comment type="caution">
    <text evidence="6">The sequence shown here is derived from an EMBL/GenBank/DDBJ whole genome shotgun (WGS) entry which is preliminary data.</text>
</comment>
<dbReference type="EMBL" id="CBGL010000003">
    <property type="protein sequence ID" value="CDD09363.1"/>
    <property type="molecule type" value="Genomic_DNA"/>
</dbReference>
<sequence>MHLFDLREYNFKYTKLSSHVQWFALCAPGIVLNEDGSFMATIRYNGLDQESATSEELMALIARVNNYLKVFGEGWCFYIEARRVKANVYKDRTFPDKACQMMDYERQNFFNHDQYFIGEYYFTLQFLPKSTRKAKIAKLFYRNELENDTDMRKVFYDNLESFQTSLNKFFDGFSSVVYSCHLLDDEEMLTYLHSCVSLRKQKVKRPLEPVCLGDMLCDMPFFGGSYPILGDDFENEHITPVCIRSFPPESFPCMLDELNRLNMEYRWVTRFICRDKVDSQGDVETLKREWKANDKNILTMLREFFYKEESVMVDSTSLQRFADADDVLVELGNNFISIGDFTSNIIISDSSMDILKNKVRAISRIYSNKGFTVAPETMNAASAWLGSLPGNAYADPRRKAISSLNLCHILPLSSVWSGDEYCKHLSECSGKPVPAIAQVETEGSTPFFLNIHVGDVGHSIVVGPTGSGKSVLLNFLASQFRSVPKARIYVFDKGASSRVFAAAVKGNFYDLGNDDSANNLAFQPLRYIDDENEKVWASEWLQELFVQEGVEMNPEKRKAIWDALTSVAATPPDERTLTAIKVFVQNMELRDALEPFVVETKGIADTAGAYGKLFDSDIDSLKLGSYQSFEMGELMSKKNAVMPTLLYLFHVIEKNCDGSPTFIILDECWTFLDNPIFAEKIREWLKTMRKNNVSIIFATQNLEDIKKCSISSAIIESCMTRFFLPNAQALNQGNEEVYGFFNLNYRERQIIADSRPKHDYYVVSAEGKRRFDLALSPYALSILAASSKDDQAECERIKKSYPDDDFMVHWLDYKGLRDAKEAYMAL</sequence>
<evidence type="ECO:0000313" key="6">
    <source>
        <dbReference type="EMBL" id="CDD09363.1"/>
    </source>
</evidence>
<dbReference type="CDD" id="cd01127">
    <property type="entry name" value="TrwB_TraG_TraD_VirD4"/>
    <property type="match status" value="1"/>
</dbReference>
<gene>
    <name evidence="6" type="ORF">BN587_01425</name>
</gene>
<protein>
    <submittedName>
        <fullName evidence="6">ATPase</fullName>
    </submittedName>
</protein>
<dbReference type="SUPFAM" id="SSF52540">
    <property type="entry name" value="P-loop containing nucleoside triphosphate hydrolases"/>
    <property type="match status" value="1"/>
</dbReference>
<dbReference type="AlphaFoldDB" id="R6WE23"/>
<dbReference type="GO" id="GO:0005524">
    <property type="term" value="F:ATP binding"/>
    <property type="evidence" value="ECO:0007669"/>
    <property type="project" value="UniProtKB-KW"/>
</dbReference>
<comment type="similarity">
    <text evidence="1">Belongs to the TrbE/VirB4 family.</text>
</comment>
<dbReference type="InterPro" id="IPR018145">
    <property type="entry name" value="CagE_TrbE_VirB_cntrl_dom"/>
</dbReference>
<accession>R6WE23</accession>
<dbReference type="Pfam" id="PF19044">
    <property type="entry name" value="P-loop_TraG"/>
    <property type="match status" value="1"/>
</dbReference>
<proteinExistence type="inferred from homology"/>
<reference evidence="6" key="1">
    <citation type="submission" date="2012-11" db="EMBL/GenBank/DDBJ databases">
        <title>Dependencies among metagenomic species, viruses, plasmids and units of genetic variation.</title>
        <authorList>
            <person name="Nielsen H.B."/>
            <person name="Almeida M."/>
            <person name="Juncker A.S."/>
            <person name="Rasmussen S."/>
            <person name="Li J."/>
            <person name="Sunagawa S."/>
            <person name="Plichta D."/>
            <person name="Gautier L."/>
            <person name="Le Chatelier E."/>
            <person name="Peletier E."/>
            <person name="Bonde I."/>
            <person name="Nielsen T."/>
            <person name="Manichanh C."/>
            <person name="Arumugam M."/>
            <person name="Batto J."/>
            <person name="Santos M.B.Q.D."/>
            <person name="Blom N."/>
            <person name="Borruel N."/>
            <person name="Burgdorf K.S."/>
            <person name="Boumezbeur F."/>
            <person name="Casellas F."/>
            <person name="Dore J."/>
            <person name="Guarner F."/>
            <person name="Hansen T."/>
            <person name="Hildebrand F."/>
            <person name="Kaas R.S."/>
            <person name="Kennedy S."/>
            <person name="Kristiansen K."/>
            <person name="Kultima J.R."/>
            <person name="Leonard P."/>
            <person name="Levenez F."/>
            <person name="Lund O."/>
            <person name="Moumen B."/>
            <person name="Le Paslier D."/>
            <person name="Pons N."/>
            <person name="Pedersen O."/>
            <person name="Prifti E."/>
            <person name="Qin J."/>
            <person name="Raes J."/>
            <person name="Tap J."/>
            <person name="Tims S."/>
            <person name="Ussery D.W."/>
            <person name="Yamada T."/>
            <person name="MetaHit consortium"/>
            <person name="Renault P."/>
            <person name="Sicheritz-Ponten T."/>
            <person name="Bork P."/>
            <person name="Wang J."/>
            <person name="Brunak S."/>
            <person name="Ehrlich S.D."/>
        </authorList>
    </citation>
    <scope>NUCLEOTIDE SEQUENCE [LARGE SCALE GENOMIC DNA]</scope>
</reference>
<dbReference type="RefSeq" id="WP_021720475.1">
    <property type="nucleotide sequence ID" value="NZ_FR892803.1"/>
</dbReference>
<feature type="domain" description="CagE TrbE VirB component of type IV transporter system central" evidence="4">
    <location>
        <begin position="303"/>
        <end position="397"/>
    </location>
</feature>
<dbReference type="Pfam" id="PF03135">
    <property type="entry name" value="CagE_TrbE_VirB"/>
    <property type="match status" value="1"/>
</dbReference>
<evidence type="ECO:0000256" key="1">
    <source>
        <dbReference type="ARBA" id="ARBA00006512"/>
    </source>
</evidence>
<name>R6WE23_9FIRM</name>
<evidence type="ECO:0000259" key="4">
    <source>
        <dbReference type="Pfam" id="PF03135"/>
    </source>
</evidence>
<dbReference type="HOGENOM" id="CLU_008341_1_0_9"/>
<evidence type="ECO:0000313" key="7">
    <source>
        <dbReference type="Proteomes" id="UP000014937"/>
    </source>
</evidence>
<evidence type="ECO:0000259" key="5">
    <source>
        <dbReference type="Pfam" id="PF19044"/>
    </source>
</evidence>
<dbReference type="PANTHER" id="PTHR30121">
    <property type="entry name" value="UNCHARACTERIZED PROTEIN YJGR-RELATED"/>
    <property type="match status" value="1"/>
</dbReference>
<evidence type="ECO:0000256" key="2">
    <source>
        <dbReference type="ARBA" id="ARBA00022741"/>
    </source>
</evidence>
<organism evidence="6 7">
    <name type="scientific">Phascolarctobacterium succinatutens CAG:287</name>
    <dbReference type="NCBI Taxonomy" id="1263101"/>
    <lineage>
        <taxon>Bacteria</taxon>
        <taxon>Bacillati</taxon>
        <taxon>Bacillota</taxon>
        <taxon>Negativicutes</taxon>
        <taxon>Acidaminococcales</taxon>
        <taxon>Acidaminococcaceae</taxon>
        <taxon>Phascolarctobacterium</taxon>
    </lineage>
</organism>
<keyword evidence="2" id="KW-0547">Nucleotide-binding</keyword>
<dbReference type="Gene3D" id="3.40.50.300">
    <property type="entry name" value="P-loop containing nucleotide triphosphate hydrolases"/>
    <property type="match status" value="2"/>
</dbReference>
<evidence type="ECO:0000256" key="3">
    <source>
        <dbReference type="ARBA" id="ARBA00022840"/>
    </source>
</evidence>
<dbReference type="InterPro" id="IPR027417">
    <property type="entry name" value="P-loop_NTPase"/>
</dbReference>
<keyword evidence="3" id="KW-0067">ATP-binding</keyword>
<dbReference type="InterPro" id="IPR051162">
    <property type="entry name" value="T4SS_component"/>
</dbReference>
<feature type="domain" description="TraG P-loop" evidence="5">
    <location>
        <begin position="657"/>
        <end position="751"/>
    </location>
</feature>
<dbReference type="Proteomes" id="UP000014937">
    <property type="component" value="Unassembled WGS sequence"/>
</dbReference>
<dbReference type="InterPro" id="IPR043964">
    <property type="entry name" value="P-loop_TraG"/>
</dbReference>